<dbReference type="GO" id="GO:0008798">
    <property type="term" value="F:beta-aspartyl-peptidase activity"/>
    <property type="evidence" value="ECO:0007669"/>
    <property type="project" value="UniProtKB-EC"/>
</dbReference>
<evidence type="ECO:0000256" key="2">
    <source>
        <dbReference type="PIRSR" id="PIRSR600246-3"/>
    </source>
</evidence>
<gene>
    <name evidence="3" type="ORF">GGR38_003093</name>
</gene>
<accession>A0A7W6CLV9</accession>
<dbReference type="PANTHER" id="PTHR10188">
    <property type="entry name" value="L-ASPARAGINASE"/>
    <property type="match status" value="1"/>
</dbReference>
<reference evidence="3 4" key="1">
    <citation type="submission" date="2020-08" db="EMBL/GenBank/DDBJ databases">
        <title>Genomic Encyclopedia of Type Strains, Phase IV (KMG-IV): sequencing the most valuable type-strain genomes for metagenomic binning, comparative biology and taxonomic classification.</title>
        <authorList>
            <person name="Goeker M."/>
        </authorList>
    </citation>
    <scope>NUCLEOTIDE SEQUENCE [LARGE SCALE GENOMIC DNA]</scope>
    <source>
        <strain evidence="3 4">DSM 27057</strain>
    </source>
</reference>
<keyword evidence="4" id="KW-1185">Reference proteome</keyword>
<name>A0A7W6CLV9_9SPHN</name>
<proteinExistence type="predicted"/>
<keyword evidence="3" id="KW-0378">Hydrolase</keyword>
<protein>
    <submittedName>
        <fullName evidence="3">Beta-aspartyl-peptidase (Threonine type)</fullName>
        <ecNumber evidence="3">3.4.19.5</ecNumber>
    </submittedName>
</protein>
<feature type="active site" description="Nucleophile" evidence="1">
    <location>
        <position position="150"/>
    </location>
</feature>
<dbReference type="Gene3D" id="3.60.20.30">
    <property type="entry name" value="(Glycosyl)asparaginase"/>
    <property type="match status" value="1"/>
</dbReference>
<dbReference type="PANTHER" id="PTHR10188:SF43">
    <property type="entry name" value="ASPARAGINASE (EUROFUNG)"/>
    <property type="match status" value="1"/>
</dbReference>
<evidence type="ECO:0000313" key="4">
    <source>
        <dbReference type="Proteomes" id="UP000548867"/>
    </source>
</evidence>
<evidence type="ECO:0000256" key="1">
    <source>
        <dbReference type="PIRSR" id="PIRSR600246-1"/>
    </source>
</evidence>
<dbReference type="SUPFAM" id="SSF56235">
    <property type="entry name" value="N-terminal nucleophile aminohydrolases (Ntn hydrolases)"/>
    <property type="match status" value="1"/>
</dbReference>
<dbReference type="RefSeq" id="WP_183627063.1">
    <property type="nucleotide sequence ID" value="NZ_JACIDX010000012.1"/>
</dbReference>
<dbReference type="InterPro" id="IPR029055">
    <property type="entry name" value="Ntn_hydrolases_N"/>
</dbReference>
<sequence>MNWAVIVHGGARTIAPAMQARNRTGCAAAAGLGAACLASGASAVEAVAAAIAALEDNPVFNAGYGSVLTSAGTVEMDAALMDGQTLDVGAVACVRRLRHPIRAAGALLRAGPVFLCGQGAEDFAVEAGLALCSPEAMIAPERAAGQGHDTVGAVAMDACGHIAAGTSTGGLSGKRPGRIGDSPLPGCGLLADDTLGGVALSGEGEAMIRVTLAAYILHGLADRGAMEAARLLPARMARVGGEAGAIVIDRFGSFGVAHNSRHFAVGLQTAGMAGPIGLIDAGEWEVQGHGR</sequence>
<dbReference type="AlphaFoldDB" id="A0A7W6CLV9"/>
<feature type="site" description="Cleavage; by autolysis" evidence="2">
    <location>
        <begin position="149"/>
        <end position="150"/>
    </location>
</feature>
<organism evidence="3 4">
    <name type="scientific">Novosphingobium sediminicola</name>
    <dbReference type="NCBI Taxonomy" id="563162"/>
    <lineage>
        <taxon>Bacteria</taxon>
        <taxon>Pseudomonadati</taxon>
        <taxon>Pseudomonadota</taxon>
        <taxon>Alphaproteobacteria</taxon>
        <taxon>Sphingomonadales</taxon>
        <taxon>Sphingomonadaceae</taxon>
        <taxon>Novosphingobium</taxon>
    </lineage>
</organism>
<dbReference type="EMBL" id="JACIDX010000012">
    <property type="protein sequence ID" value="MBB3956135.1"/>
    <property type="molecule type" value="Genomic_DNA"/>
</dbReference>
<dbReference type="Pfam" id="PF01112">
    <property type="entry name" value="Asparaginase_2"/>
    <property type="match status" value="2"/>
</dbReference>
<comment type="caution">
    <text evidence="3">The sequence shown here is derived from an EMBL/GenBank/DDBJ whole genome shotgun (WGS) entry which is preliminary data.</text>
</comment>
<evidence type="ECO:0000313" key="3">
    <source>
        <dbReference type="EMBL" id="MBB3956135.1"/>
    </source>
</evidence>
<dbReference type="EC" id="3.4.19.5" evidence="3"/>
<dbReference type="InterPro" id="IPR000246">
    <property type="entry name" value="Peptidase_T2"/>
</dbReference>
<dbReference type="Proteomes" id="UP000548867">
    <property type="component" value="Unassembled WGS sequence"/>
</dbReference>
<dbReference type="GO" id="GO:0005737">
    <property type="term" value="C:cytoplasm"/>
    <property type="evidence" value="ECO:0007669"/>
    <property type="project" value="TreeGrafter"/>
</dbReference>